<dbReference type="EnsemblPlants" id="evm.model.04.848">
    <property type="protein sequence ID" value="cds.evm.model.04.848"/>
    <property type="gene ID" value="evm.TU.04.848"/>
</dbReference>
<dbReference type="AlphaFoldDB" id="A0A803PIZ4"/>
<sequence>MYADDTFLLCKAESLEVFKVKECLDLYCSWSGQQLNSNKSALVFTNSTKEDARTEITNLLGFRLLSRDDKFLGCPLLFSKSKSRDFNYVLENIKARLSGWRSRLLSQAGRTTLIKSVISSIPVYTMSTFLLPKSICEAMDSVVRKFWWVGSSDKTHFLTRTNWDSLCNPRSYGGLGFKKFRTFNFALVSKLG</sequence>
<name>A0A803PIZ4_CANSA</name>
<dbReference type="PANTHER" id="PTHR33116:SF86">
    <property type="entry name" value="REVERSE TRANSCRIPTASE DOMAIN-CONTAINING PROTEIN"/>
    <property type="match status" value="1"/>
</dbReference>
<dbReference type="EMBL" id="UZAU01000369">
    <property type="status" value="NOT_ANNOTATED_CDS"/>
    <property type="molecule type" value="Genomic_DNA"/>
</dbReference>
<keyword evidence="2" id="KW-1185">Reference proteome</keyword>
<organism evidence="1 2">
    <name type="scientific">Cannabis sativa</name>
    <name type="common">Hemp</name>
    <name type="synonym">Marijuana</name>
    <dbReference type="NCBI Taxonomy" id="3483"/>
    <lineage>
        <taxon>Eukaryota</taxon>
        <taxon>Viridiplantae</taxon>
        <taxon>Streptophyta</taxon>
        <taxon>Embryophyta</taxon>
        <taxon>Tracheophyta</taxon>
        <taxon>Spermatophyta</taxon>
        <taxon>Magnoliopsida</taxon>
        <taxon>eudicotyledons</taxon>
        <taxon>Gunneridae</taxon>
        <taxon>Pentapetalae</taxon>
        <taxon>rosids</taxon>
        <taxon>fabids</taxon>
        <taxon>Rosales</taxon>
        <taxon>Cannabaceae</taxon>
        <taxon>Cannabis</taxon>
    </lineage>
</organism>
<protein>
    <recommendedName>
        <fullName evidence="3">Reverse transcriptase</fullName>
    </recommendedName>
</protein>
<evidence type="ECO:0000313" key="2">
    <source>
        <dbReference type="Proteomes" id="UP000596661"/>
    </source>
</evidence>
<evidence type="ECO:0000313" key="1">
    <source>
        <dbReference type="EnsemblPlants" id="cds.evm.model.04.848"/>
    </source>
</evidence>
<dbReference type="OMA" id="ESIPYCA"/>
<dbReference type="Proteomes" id="UP000596661">
    <property type="component" value="Chromosome 4"/>
</dbReference>
<dbReference type="PANTHER" id="PTHR33116">
    <property type="entry name" value="REVERSE TRANSCRIPTASE ZINC-BINDING DOMAIN-CONTAINING PROTEIN-RELATED-RELATED"/>
    <property type="match status" value="1"/>
</dbReference>
<reference evidence="1" key="1">
    <citation type="submission" date="2018-11" db="EMBL/GenBank/DDBJ databases">
        <authorList>
            <person name="Grassa J C."/>
        </authorList>
    </citation>
    <scope>NUCLEOTIDE SEQUENCE [LARGE SCALE GENOMIC DNA]</scope>
</reference>
<dbReference type="Gramene" id="evm.model.04.848">
    <property type="protein sequence ID" value="cds.evm.model.04.848"/>
    <property type="gene ID" value="evm.TU.04.848"/>
</dbReference>
<evidence type="ECO:0008006" key="3">
    <source>
        <dbReference type="Google" id="ProtNLM"/>
    </source>
</evidence>
<reference evidence="1" key="2">
    <citation type="submission" date="2021-03" db="UniProtKB">
        <authorList>
            <consortium name="EnsemblPlants"/>
        </authorList>
    </citation>
    <scope>IDENTIFICATION</scope>
</reference>
<proteinExistence type="predicted"/>
<accession>A0A803PIZ4</accession>